<dbReference type="HOGENOM" id="CLU_1029704_0_0_9"/>
<feature type="chain" id="PRO_5002472733" description="WxL domain-containing protein" evidence="1">
    <location>
        <begin position="33"/>
        <end position="270"/>
    </location>
</feature>
<dbReference type="PROSITE" id="PS51257">
    <property type="entry name" value="PROKAR_LIPOPROTEIN"/>
    <property type="match status" value="1"/>
</dbReference>
<reference evidence="2 3" key="1">
    <citation type="submission" date="2015-01" db="EMBL/GenBank/DDBJ databases">
        <title>Comparative genomics of the lactic acid bacteria isolated from the honey bee gut.</title>
        <authorList>
            <person name="Ellegaard K.M."/>
            <person name="Tamarit D."/>
            <person name="Javelind E."/>
            <person name="Olofsson T."/>
            <person name="Andersson S.G."/>
            <person name="Vasquez A."/>
        </authorList>
    </citation>
    <scope>NUCLEOTIDE SEQUENCE [LARGE SCALE GENOMIC DNA]</scope>
    <source>
        <strain evidence="2 3">Bin4</strain>
    </source>
</reference>
<evidence type="ECO:0008006" key="4">
    <source>
        <dbReference type="Google" id="ProtNLM"/>
    </source>
</evidence>
<name>A0A0F4LQQ5_9LACO</name>
<protein>
    <recommendedName>
        <fullName evidence="4">WxL domain-containing protein</fullName>
    </recommendedName>
</protein>
<organism evidence="2 3">
    <name type="scientific">Bombilactobacillus mellifer</name>
    <dbReference type="NCBI Taxonomy" id="1218492"/>
    <lineage>
        <taxon>Bacteria</taxon>
        <taxon>Bacillati</taxon>
        <taxon>Bacillota</taxon>
        <taxon>Bacilli</taxon>
        <taxon>Lactobacillales</taxon>
        <taxon>Lactobacillaceae</taxon>
        <taxon>Bombilactobacillus</taxon>
    </lineage>
</organism>
<dbReference type="Proteomes" id="UP000033558">
    <property type="component" value="Unassembled WGS sequence"/>
</dbReference>
<proteinExistence type="predicted"/>
<evidence type="ECO:0000313" key="2">
    <source>
        <dbReference type="EMBL" id="KJY60629.1"/>
    </source>
</evidence>
<keyword evidence="1" id="KW-0732">Signal</keyword>
<comment type="caution">
    <text evidence="2">The sequence shown here is derived from an EMBL/GenBank/DDBJ whole genome shotgun (WGS) entry which is preliminary data.</text>
</comment>
<dbReference type="EMBL" id="JXJQ01000010">
    <property type="protein sequence ID" value="KJY60629.1"/>
    <property type="molecule type" value="Genomic_DNA"/>
</dbReference>
<keyword evidence="3" id="KW-1185">Reference proteome</keyword>
<gene>
    <name evidence="2" type="ORF">JG30_13140</name>
</gene>
<evidence type="ECO:0000313" key="3">
    <source>
        <dbReference type="Proteomes" id="UP000033558"/>
    </source>
</evidence>
<feature type="signal peptide" evidence="1">
    <location>
        <begin position="1"/>
        <end position="32"/>
    </location>
</feature>
<dbReference type="AlphaFoldDB" id="A0A0F4LQQ5"/>
<dbReference type="STRING" id="1218492.JG30_13140"/>
<sequence>MKTFKIPKKHFNIFLVVLLMIGSLSCFQIVQADETPPQTEVKVTFQQATLQFTQLPNFDFGRRNQFSSSEAQQQENQIKVINKNDLIISSDAKVPFNVSVKSMGTYVLGLKGGVWSDLSKNESTSLTSIWKSTQQNSGTLSLAPSSVAVKSTTKATTDSPTDKNLKKPDLSLMYFPSSADNPQGGTSQDIWSTSGEGFPGTATISFPNKDSAQNKDSDKITQIMVNNGSAYSNGNNIEKTFLESRYKEVVLVFPLAWNAAISADDQVAQE</sequence>
<evidence type="ECO:0000256" key="1">
    <source>
        <dbReference type="SAM" id="SignalP"/>
    </source>
</evidence>
<accession>A0A0F4LQQ5</accession>
<dbReference type="RefSeq" id="WP_046317345.1">
    <property type="nucleotide sequence ID" value="NZ_JBHSZT010000005.1"/>
</dbReference>
<dbReference type="PATRIC" id="fig|1218492.5.peg.1365"/>